<dbReference type="Pfam" id="PF14305">
    <property type="entry name" value="ATPgrasp_TupA"/>
    <property type="match status" value="1"/>
</dbReference>
<dbReference type="InterPro" id="IPR029465">
    <property type="entry name" value="ATPgrasp_TupA"/>
</dbReference>
<dbReference type="AlphaFoldDB" id="A0AAE3G965"/>
<gene>
    <name evidence="1" type="ORF">J2T57_004315</name>
</gene>
<sequence length="238" mass="27354">MLGEDIGPKILWSGERLPTDDAFFSSLPTSFVIKANHGSGTNYVVKNKEDVEWDKIVDLANSWLKRDYSALSAEWQYRWIPRRLMIEEHIDPDAQQTPANYKFYCFNGEVQLLLIVEESGDERVVCYFDRECNPLKISKSNATVSAMPTGIRTPDKITFHKMRSIADKLSQGFQFCRVDLYHTDRPYFGEMTFSPNAGVERYSPSYVDGILYRLLEKPCHTQAVAELQALRHASPQRT</sequence>
<protein>
    <recommendedName>
        <fullName evidence="3">ATP-grasp domain-containing protein</fullName>
    </recommendedName>
</protein>
<dbReference type="EMBL" id="JALJXV010000014">
    <property type="protein sequence ID" value="MCP1677141.1"/>
    <property type="molecule type" value="Genomic_DNA"/>
</dbReference>
<dbReference type="SUPFAM" id="SSF56059">
    <property type="entry name" value="Glutathione synthetase ATP-binding domain-like"/>
    <property type="match status" value="1"/>
</dbReference>
<proteinExistence type="predicted"/>
<accession>A0AAE3G965</accession>
<dbReference type="Proteomes" id="UP001205843">
    <property type="component" value="Unassembled WGS sequence"/>
</dbReference>
<name>A0AAE3G965_9GAMM</name>
<comment type="caution">
    <text evidence="1">The sequence shown here is derived from an EMBL/GenBank/DDBJ whole genome shotgun (WGS) entry which is preliminary data.</text>
</comment>
<evidence type="ECO:0000313" key="2">
    <source>
        <dbReference type="Proteomes" id="UP001205843"/>
    </source>
</evidence>
<reference evidence="1" key="1">
    <citation type="submission" date="2022-03" db="EMBL/GenBank/DDBJ databases">
        <title>Genomic Encyclopedia of Type Strains, Phase III (KMG-III): the genomes of soil and plant-associated and newly described type strains.</title>
        <authorList>
            <person name="Whitman W."/>
        </authorList>
    </citation>
    <scope>NUCLEOTIDE SEQUENCE</scope>
    <source>
        <strain evidence="1">ANL 6-2</strain>
    </source>
</reference>
<organism evidence="1 2">
    <name type="scientific">Natronocella acetinitrilica</name>
    <dbReference type="NCBI Taxonomy" id="414046"/>
    <lineage>
        <taxon>Bacteria</taxon>
        <taxon>Pseudomonadati</taxon>
        <taxon>Pseudomonadota</taxon>
        <taxon>Gammaproteobacteria</taxon>
        <taxon>Chromatiales</taxon>
        <taxon>Ectothiorhodospiraceae</taxon>
        <taxon>Natronocella</taxon>
    </lineage>
</organism>
<evidence type="ECO:0000313" key="1">
    <source>
        <dbReference type="EMBL" id="MCP1677141.1"/>
    </source>
</evidence>
<evidence type="ECO:0008006" key="3">
    <source>
        <dbReference type="Google" id="ProtNLM"/>
    </source>
</evidence>
<keyword evidence="2" id="KW-1185">Reference proteome</keyword>